<dbReference type="AlphaFoldDB" id="A0A345JR28"/>
<keyword evidence="4" id="KW-1185">Reference proteome</keyword>
<dbReference type="RefSeq" id="WP_071629046.1">
    <property type="nucleotide sequence ID" value="NZ_CP022375.1"/>
</dbReference>
<dbReference type="PANTHER" id="PTHR11567">
    <property type="entry name" value="ACID PHOSPHATASE-RELATED"/>
    <property type="match status" value="1"/>
</dbReference>
<evidence type="ECO:0000313" key="4">
    <source>
        <dbReference type="Proteomes" id="UP000253862"/>
    </source>
</evidence>
<dbReference type="InterPro" id="IPR050645">
    <property type="entry name" value="Histidine_acid_phosphatase"/>
</dbReference>
<name>A0A345JR28_9GAMM</name>
<gene>
    <name evidence="3" type="ORF">CGC43_03850</name>
</gene>
<accession>A0A345JR28</accession>
<evidence type="ECO:0000256" key="1">
    <source>
        <dbReference type="ARBA" id="ARBA00005375"/>
    </source>
</evidence>
<reference evidence="3 4" key="1">
    <citation type="submission" date="2017-07" db="EMBL/GenBank/DDBJ databases">
        <title>Complete genome sequences and comparative analysis of the novel pathogen Francisella opportunistica.</title>
        <authorList>
            <person name="Dietrich E.A."/>
            <person name="Kingry L.C."/>
            <person name="Petersen J.M."/>
        </authorList>
    </citation>
    <scope>NUCLEOTIDE SEQUENCE [LARGE SCALE GENOMIC DNA]</scope>
    <source>
        <strain evidence="3 4">14-2155</strain>
    </source>
</reference>
<dbReference type="SUPFAM" id="SSF53254">
    <property type="entry name" value="Phosphoglycerate mutase-like"/>
    <property type="match status" value="1"/>
</dbReference>
<evidence type="ECO:0000256" key="2">
    <source>
        <dbReference type="ARBA" id="ARBA00022801"/>
    </source>
</evidence>
<evidence type="ECO:0000313" key="3">
    <source>
        <dbReference type="EMBL" id="AXH29774.1"/>
    </source>
</evidence>
<proteinExistence type="inferred from homology"/>
<dbReference type="Gene3D" id="3.40.50.1240">
    <property type="entry name" value="Phosphoglycerate mutase-like"/>
    <property type="match status" value="1"/>
</dbReference>
<dbReference type="GO" id="GO:0016791">
    <property type="term" value="F:phosphatase activity"/>
    <property type="evidence" value="ECO:0007669"/>
    <property type="project" value="TreeGrafter"/>
</dbReference>
<dbReference type="OrthoDB" id="5605418at2"/>
<protein>
    <submittedName>
        <fullName evidence="3">Histidine-type phosphatase</fullName>
    </submittedName>
</protein>
<dbReference type="InterPro" id="IPR000560">
    <property type="entry name" value="His_Pase_clade-2"/>
</dbReference>
<keyword evidence="2" id="KW-0378">Hydrolase</keyword>
<dbReference type="Proteomes" id="UP000253862">
    <property type="component" value="Chromosome"/>
</dbReference>
<dbReference type="EMBL" id="CP022375">
    <property type="protein sequence ID" value="AXH29774.1"/>
    <property type="molecule type" value="Genomic_DNA"/>
</dbReference>
<dbReference type="Pfam" id="PF00328">
    <property type="entry name" value="His_Phos_2"/>
    <property type="match status" value="1"/>
</dbReference>
<dbReference type="PANTHER" id="PTHR11567:SF110">
    <property type="entry name" value="2-PHOSPHOXYLOSE PHOSPHATASE 1"/>
    <property type="match status" value="1"/>
</dbReference>
<organism evidence="3 4">
    <name type="scientific">Francisella opportunistica</name>
    <dbReference type="NCBI Taxonomy" id="2016517"/>
    <lineage>
        <taxon>Bacteria</taxon>
        <taxon>Pseudomonadati</taxon>
        <taxon>Pseudomonadota</taxon>
        <taxon>Gammaproteobacteria</taxon>
        <taxon>Thiotrichales</taxon>
        <taxon>Francisellaceae</taxon>
        <taxon>Francisella</taxon>
    </lineage>
</organism>
<dbReference type="InterPro" id="IPR029033">
    <property type="entry name" value="His_PPase_superfam"/>
</dbReference>
<sequence>MKKITDIFMLYFITIALLFAKDSYHSKQLLLTNTNIVFAADIIRHGARTSTQYDPNLEYPPLWNIDNIPAGQLTQYGFDMERYNGEYFSKEYHKLLGTEYRREDVCIVADGTNRDIASAQAALLGMFPRIKNLDVIEIIPKAKNPLLSMHKNIKNIDSAPGWLDKWRKIEYLSEVLTKNNYISKDDYCDSPVSTPQQAYKCIQPIAKFAAQLIPLKDYCSKSGCSIFKTYKALTNSDIDNLIDVFNFNSYHSTIPSEIDGFAGFTKDYLQNSINSNGAVVISQIIFDIKQIISNPNNKKYPKYILFVGHDTGIKFNIAYLLSKANKVKTILTTNPGYGADLSFRVYRTNNKYYIRVSYRNSYNSDKSVIIFENSFSKFEKIYFDNSQLLKQQYKNCSSFQLY</sequence>
<dbReference type="CDD" id="cd07061">
    <property type="entry name" value="HP_HAP_like"/>
    <property type="match status" value="1"/>
</dbReference>
<comment type="similarity">
    <text evidence="1">Belongs to the histidine acid phosphatase family.</text>
</comment>
<dbReference type="KEGG" id="foo:CGC45_03835"/>